<keyword evidence="3" id="KW-1185">Reference proteome</keyword>
<evidence type="ECO:0000313" key="2">
    <source>
        <dbReference type="EnsemblPlants" id="Solyc01g109440.2.1"/>
    </source>
</evidence>
<accession>K4B3F7</accession>
<dbReference type="EnsemblPlants" id="Solyc01g109440.2.1">
    <property type="protein sequence ID" value="Solyc01g109440.2.1"/>
    <property type="gene ID" value="Solyc01g109440.2"/>
</dbReference>
<dbReference type="Proteomes" id="UP000004994">
    <property type="component" value="Chromosome 1"/>
</dbReference>
<name>K4B3F7_SOLLC</name>
<dbReference type="InParanoid" id="K4B3F7"/>
<dbReference type="eggNOG" id="ENOG502R821">
    <property type="taxonomic scope" value="Eukaryota"/>
</dbReference>
<feature type="region of interest" description="Disordered" evidence="1">
    <location>
        <begin position="109"/>
        <end position="170"/>
    </location>
</feature>
<reference evidence="2" key="2">
    <citation type="submission" date="2015-06" db="UniProtKB">
        <authorList>
            <consortium name="EnsemblPlants"/>
        </authorList>
    </citation>
    <scope>IDENTIFICATION</scope>
    <source>
        <strain evidence="2">cv. Heinz 1706</strain>
    </source>
</reference>
<organism evidence="2">
    <name type="scientific">Solanum lycopersicum</name>
    <name type="common">Tomato</name>
    <name type="synonym">Lycopersicon esculentum</name>
    <dbReference type="NCBI Taxonomy" id="4081"/>
    <lineage>
        <taxon>Eukaryota</taxon>
        <taxon>Viridiplantae</taxon>
        <taxon>Streptophyta</taxon>
        <taxon>Embryophyta</taxon>
        <taxon>Tracheophyta</taxon>
        <taxon>Spermatophyta</taxon>
        <taxon>Magnoliopsida</taxon>
        <taxon>eudicotyledons</taxon>
        <taxon>Gunneridae</taxon>
        <taxon>Pentapetalae</taxon>
        <taxon>asterids</taxon>
        <taxon>lamiids</taxon>
        <taxon>Solanales</taxon>
        <taxon>Solanaceae</taxon>
        <taxon>Solanoideae</taxon>
        <taxon>Solaneae</taxon>
        <taxon>Solanum</taxon>
        <taxon>Solanum subgen. Lycopersicon</taxon>
    </lineage>
</organism>
<reference evidence="2" key="1">
    <citation type="journal article" date="2012" name="Nature">
        <title>The tomato genome sequence provides insights into fleshy fruit evolution.</title>
        <authorList>
            <consortium name="Tomato Genome Consortium"/>
        </authorList>
    </citation>
    <scope>NUCLEOTIDE SEQUENCE [LARGE SCALE GENOMIC DNA]</scope>
    <source>
        <strain evidence="2">cv. Heinz 1706</strain>
    </source>
</reference>
<protein>
    <submittedName>
        <fullName evidence="2">Uncharacterized protein</fullName>
    </submittedName>
</protein>
<dbReference type="PaxDb" id="4081-Solyc01g109440.2.1"/>
<feature type="region of interest" description="Disordered" evidence="1">
    <location>
        <begin position="17"/>
        <end position="64"/>
    </location>
</feature>
<dbReference type="Gramene" id="Solyc01g109440.2.1">
    <property type="protein sequence ID" value="Solyc01g109440.2.1"/>
    <property type="gene ID" value="Solyc01g109440.2"/>
</dbReference>
<feature type="compositionally biased region" description="Low complexity" evidence="1">
    <location>
        <begin position="136"/>
        <end position="149"/>
    </location>
</feature>
<dbReference type="OMA" id="AKSCMRL"/>
<dbReference type="HOGENOM" id="CLU_1613674_0_0_1"/>
<evidence type="ECO:0000256" key="1">
    <source>
        <dbReference type="SAM" id="MobiDB-lite"/>
    </source>
</evidence>
<dbReference type="AlphaFoldDB" id="K4B3F7"/>
<sequence length="170" mass="18995">MTSENSKQSETLMKLNLRSESHECVEADAQCPSNIQTPKRENENQPAEGSSKPHQSENVNSLKANEEELRKEICTLSSLLKKSAKSCLELKKENYNLLQELKNKLSKDEISKLEAMNPDGNSQSLDNDDEEPCQTSSESSDESNSSSDCYSDDEEGDDSDSLKPMQIIKE</sequence>
<dbReference type="SMR" id="K4B3F7"/>
<proteinExistence type="predicted"/>
<feature type="compositionally biased region" description="Polar residues" evidence="1">
    <location>
        <begin position="44"/>
        <end position="63"/>
    </location>
</feature>
<feature type="compositionally biased region" description="Acidic residues" evidence="1">
    <location>
        <begin position="150"/>
        <end position="159"/>
    </location>
</feature>
<evidence type="ECO:0000313" key="3">
    <source>
        <dbReference type="Proteomes" id="UP000004994"/>
    </source>
</evidence>